<keyword evidence="1" id="KW-1133">Transmembrane helix</keyword>
<accession>A0AAV6YMC4</accession>
<proteinExistence type="predicted"/>
<sequence>MQPQLAPPPCLKIIDTTPVFCTIFLYHTDCRTNLEPKCADFGRCVDLVDSLLCILPFLHYIRCINGLMVLSFIVVFDFTLRFMLHNLSGGHVYYFPLP</sequence>
<keyword evidence="3" id="KW-1185">Reference proteome</keyword>
<evidence type="ECO:0000256" key="1">
    <source>
        <dbReference type="SAM" id="Phobius"/>
    </source>
</evidence>
<name>A0AAV6YMC4_ENGPU</name>
<comment type="caution">
    <text evidence="2">The sequence shown here is derived from an EMBL/GenBank/DDBJ whole genome shotgun (WGS) entry which is preliminary data.</text>
</comment>
<gene>
    <name evidence="2" type="ORF">GDO81_026529</name>
</gene>
<feature type="transmembrane region" description="Helical" evidence="1">
    <location>
        <begin position="57"/>
        <end position="80"/>
    </location>
</feature>
<reference evidence="2" key="1">
    <citation type="thesis" date="2020" institute="ProQuest LLC" country="789 East Eisenhower Parkway, Ann Arbor, MI, USA">
        <title>Comparative Genomics and Chromosome Evolution.</title>
        <authorList>
            <person name="Mudd A.B."/>
        </authorList>
    </citation>
    <scope>NUCLEOTIDE SEQUENCE</scope>
    <source>
        <strain evidence="2">237g6f4</strain>
        <tissue evidence="2">Blood</tissue>
    </source>
</reference>
<keyword evidence="1" id="KW-0472">Membrane</keyword>
<protein>
    <submittedName>
        <fullName evidence="2">Uncharacterized protein</fullName>
    </submittedName>
</protein>
<dbReference type="EMBL" id="WNYA01045106">
    <property type="protein sequence ID" value="KAG8536357.1"/>
    <property type="molecule type" value="Genomic_DNA"/>
</dbReference>
<dbReference type="Proteomes" id="UP000824782">
    <property type="component" value="Unassembled WGS sequence"/>
</dbReference>
<organism evidence="2 3">
    <name type="scientific">Engystomops pustulosus</name>
    <name type="common">Tungara frog</name>
    <name type="synonym">Physalaemus pustulosus</name>
    <dbReference type="NCBI Taxonomy" id="76066"/>
    <lineage>
        <taxon>Eukaryota</taxon>
        <taxon>Metazoa</taxon>
        <taxon>Chordata</taxon>
        <taxon>Craniata</taxon>
        <taxon>Vertebrata</taxon>
        <taxon>Euteleostomi</taxon>
        <taxon>Amphibia</taxon>
        <taxon>Batrachia</taxon>
        <taxon>Anura</taxon>
        <taxon>Neobatrachia</taxon>
        <taxon>Hyloidea</taxon>
        <taxon>Leptodactylidae</taxon>
        <taxon>Leiuperinae</taxon>
        <taxon>Engystomops</taxon>
    </lineage>
</organism>
<evidence type="ECO:0000313" key="2">
    <source>
        <dbReference type="EMBL" id="KAG8536357.1"/>
    </source>
</evidence>
<keyword evidence="1" id="KW-0812">Transmembrane</keyword>
<evidence type="ECO:0000313" key="3">
    <source>
        <dbReference type="Proteomes" id="UP000824782"/>
    </source>
</evidence>
<dbReference type="AlphaFoldDB" id="A0AAV6YMC4"/>